<protein>
    <recommendedName>
        <fullName evidence="3">Transposase</fullName>
    </recommendedName>
</protein>
<reference evidence="2" key="1">
    <citation type="submission" date="2023-07" db="EMBL/GenBank/DDBJ databases">
        <title>30 novel species of actinomycetes from the DSMZ collection.</title>
        <authorList>
            <person name="Nouioui I."/>
        </authorList>
    </citation>
    <scope>NUCLEOTIDE SEQUENCE [LARGE SCALE GENOMIC DNA]</scope>
    <source>
        <strain evidence="2">DSM 44918</strain>
    </source>
</reference>
<dbReference type="SUPFAM" id="SSF53098">
    <property type="entry name" value="Ribonuclease H-like"/>
    <property type="match status" value="1"/>
</dbReference>
<evidence type="ECO:0008006" key="3">
    <source>
        <dbReference type="Google" id="ProtNLM"/>
    </source>
</evidence>
<sequence>QLDYLATELRRVSRTRPWHDELLLAGPSVPKRKVVHQTGATSLTDNAWPYRKSFAWKQALADLDAVGKLTRAYRPQTNGKVERF</sequence>
<evidence type="ECO:0000313" key="2">
    <source>
        <dbReference type="Proteomes" id="UP001183420"/>
    </source>
</evidence>
<evidence type="ECO:0000313" key="1">
    <source>
        <dbReference type="EMBL" id="MDT0324007.1"/>
    </source>
</evidence>
<keyword evidence="2" id="KW-1185">Reference proteome</keyword>
<dbReference type="InterPro" id="IPR036397">
    <property type="entry name" value="RNaseH_sf"/>
</dbReference>
<dbReference type="EMBL" id="JAVREM010000447">
    <property type="protein sequence ID" value="MDT0324007.1"/>
    <property type="molecule type" value="Genomic_DNA"/>
</dbReference>
<accession>A0ABU2M2B7</accession>
<feature type="non-terminal residue" evidence="1">
    <location>
        <position position="1"/>
    </location>
</feature>
<dbReference type="InterPro" id="IPR012337">
    <property type="entry name" value="RNaseH-like_sf"/>
</dbReference>
<organism evidence="1 2">
    <name type="scientific">Streptomyces millisiae</name>
    <dbReference type="NCBI Taxonomy" id="3075542"/>
    <lineage>
        <taxon>Bacteria</taxon>
        <taxon>Bacillati</taxon>
        <taxon>Actinomycetota</taxon>
        <taxon>Actinomycetes</taxon>
        <taxon>Kitasatosporales</taxon>
        <taxon>Streptomycetaceae</taxon>
        <taxon>Streptomyces</taxon>
    </lineage>
</organism>
<name>A0ABU2M2B7_9ACTN</name>
<gene>
    <name evidence="1" type="ORF">RNC47_37515</name>
</gene>
<comment type="caution">
    <text evidence="1">The sequence shown here is derived from an EMBL/GenBank/DDBJ whole genome shotgun (WGS) entry which is preliminary data.</text>
</comment>
<feature type="non-terminal residue" evidence="1">
    <location>
        <position position="84"/>
    </location>
</feature>
<proteinExistence type="predicted"/>
<dbReference type="Proteomes" id="UP001183420">
    <property type="component" value="Unassembled WGS sequence"/>
</dbReference>
<dbReference type="Gene3D" id="3.30.420.10">
    <property type="entry name" value="Ribonuclease H-like superfamily/Ribonuclease H"/>
    <property type="match status" value="1"/>
</dbReference>